<comment type="catalytic activity">
    <reaction evidence="5">
        <text>pretRNA = a 3'-half-tRNA molecule with a 5'-OH end + a 5'-half-tRNA molecule with a 2',3'-cyclic phosphate end + an intron with a 2',3'-cyclic phosphate and a 5'-hydroxyl terminus.</text>
        <dbReference type="EC" id="4.6.1.16"/>
    </reaction>
</comment>
<evidence type="ECO:0000256" key="2">
    <source>
        <dbReference type="ARBA" id="ARBA00012573"/>
    </source>
</evidence>
<evidence type="ECO:0000313" key="10">
    <source>
        <dbReference type="Proteomes" id="UP000825434"/>
    </source>
</evidence>
<evidence type="ECO:0000256" key="5">
    <source>
        <dbReference type="ARBA" id="ARBA00034031"/>
    </source>
</evidence>
<feature type="region of interest" description="Disordered" evidence="6">
    <location>
        <begin position="130"/>
        <end position="188"/>
    </location>
</feature>
<evidence type="ECO:0000256" key="6">
    <source>
        <dbReference type="SAM" id="MobiDB-lite"/>
    </source>
</evidence>
<sequence length="743" mass="80632">MVEMKGSPDFAEKDTASYKPAHAPPTTVRRGPWSPDEDRRLMSIIAVQGPTNWVRISSSLGSRSPKQCRERYHQNLKPSLNRNPITAEEGMLIEQLVAKHGKKWAEIARHLTGRSDNAIKNWWNGGANRRRRVSHVAASNDQPPSSGSTTSAQTLSGVNSGYSSTVGSAPNSAPVSAPVSNSGSFSHQSVPQYAHLRPNLTQSVSPQRSRHNSMGAVASQEHHQVAQYPKVPQFSQISFNTSMFSESDKRPQLNGVPPSGHGHGHFPHLSKAPIRSASIDHPTLPPLLSNFNKRVGEEDRRHSLNATTLPPSTSPASYSQHPPQQAHPLNNNLTNSPTIGVSNSSHGDSSHYSSPVSYVSRQNSLSHDYKHSFALPSATSSTHPSRRSSVAPDLFPNPMAGHGAGDMWMKRNQSSISLHSPSIMPINSNPNRLSVSSASGLSDQGKPLSNLSNASNAANAASSNDAASSASNSTALAPGSASGIPSYKNLLRSINSTPIPEDKDQDAAETDRIKVSNLIEVLIFSIDDIKKLRQIGIVGVLVGTLPKAPQQNVFLGVPLQLSIYEVLWLIDNGHAILIDNKAYHDQLTEESTPVEMNEGSIVRLAGSSNSHYVITPNESPNEIGLDASKFEVNRAEFLARQTTIEDRFAEKYEAFSKLRSIDHYIMPGLRFGGTFVSYPGDPLRFHSHLIVKCVGQKEDIKLIDLVTGGRLATAVKKAWVLMSPSEEKEQPEKTFSIEWAGFG</sequence>
<dbReference type="InterPro" id="IPR059049">
    <property type="entry name" value="TSEN34_N"/>
</dbReference>
<evidence type="ECO:0000259" key="7">
    <source>
        <dbReference type="PROSITE" id="PS50090"/>
    </source>
</evidence>
<organism evidence="9 10">
    <name type="scientific">Candidozyma haemuli</name>
    <dbReference type="NCBI Taxonomy" id="45357"/>
    <lineage>
        <taxon>Eukaryota</taxon>
        <taxon>Fungi</taxon>
        <taxon>Dikarya</taxon>
        <taxon>Ascomycota</taxon>
        <taxon>Saccharomycotina</taxon>
        <taxon>Pichiomycetes</taxon>
        <taxon>Metschnikowiaceae</taxon>
        <taxon>Candidozyma</taxon>
    </lineage>
</organism>
<feature type="domain" description="HTH myb-type" evidence="8">
    <location>
        <begin position="81"/>
        <end position="131"/>
    </location>
</feature>
<name>A0ABX8I5I5_9ASCO</name>
<keyword evidence="3" id="KW-0819">tRNA processing</keyword>
<feature type="compositionally biased region" description="Polar residues" evidence="6">
    <location>
        <begin position="137"/>
        <end position="188"/>
    </location>
</feature>
<evidence type="ECO:0000256" key="4">
    <source>
        <dbReference type="ARBA" id="ARBA00023239"/>
    </source>
</evidence>
<evidence type="ECO:0000313" key="9">
    <source>
        <dbReference type="EMBL" id="QWU86443.1"/>
    </source>
</evidence>
<feature type="compositionally biased region" description="Polar residues" evidence="6">
    <location>
        <begin position="419"/>
        <end position="442"/>
    </location>
</feature>
<accession>A0ABX8I5I5</accession>
<dbReference type="PROSITE" id="PS51294">
    <property type="entry name" value="HTH_MYB"/>
    <property type="match status" value="2"/>
</dbReference>
<keyword evidence="4" id="KW-0456">Lyase</keyword>
<dbReference type="EC" id="4.6.1.16" evidence="2"/>
<dbReference type="PANTHER" id="PTHR13070">
    <property type="entry name" value="TRNA-SPLICING ENDONUCLEASE SUBUNIT SEN34-RELATED"/>
    <property type="match status" value="1"/>
</dbReference>
<dbReference type="CDD" id="cd22363">
    <property type="entry name" value="tRNA-intron_lyase_C"/>
    <property type="match status" value="1"/>
</dbReference>
<dbReference type="SUPFAM" id="SSF53032">
    <property type="entry name" value="tRNA-intron endonuclease catalytic domain-like"/>
    <property type="match status" value="1"/>
</dbReference>
<evidence type="ECO:0000256" key="3">
    <source>
        <dbReference type="ARBA" id="ARBA00022694"/>
    </source>
</evidence>
<dbReference type="Gene3D" id="3.40.1350.10">
    <property type="match status" value="1"/>
</dbReference>
<feature type="domain" description="Myb-like" evidence="7">
    <location>
        <begin position="77"/>
        <end position="124"/>
    </location>
</feature>
<dbReference type="InterPro" id="IPR009057">
    <property type="entry name" value="Homeodomain-like_sf"/>
</dbReference>
<feature type="domain" description="Myb-like" evidence="7">
    <location>
        <begin position="25"/>
        <end position="76"/>
    </location>
</feature>
<dbReference type="Proteomes" id="UP000825434">
    <property type="component" value="Chromosome 1"/>
</dbReference>
<feature type="region of interest" description="Disordered" evidence="6">
    <location>
        <begin position="296"/>
        <end position="359"/>
    </location>
</feature>
<gene>
    <name evidence="9" type="ORF">CA3LBN_000661</name>
</gene>
<dbReference type="SMART" id="SM00717">
    <property type="entry name" value="SANT"/>
    <property type="match status" value="2"/>
</dbReference>
<feature type="domain" description="HTH myb-type" evidence="8">
    <location>
        <begin position="27"/>
        <end position="80"/>
    </location>
</feature>
<dbReference type="EMBL" id="CP076661">
    <property type="protein sequence ID" value="QWU86443.1"/>
    <property type="molecule type" value="Genomic_DNA"/>
</dbReference>
<proteinExistence type="inferred from homology"/>
<dbReference type="Pfam" id="PF00249">
    <property type="entry name" value="Myb_DNA-binding"/>
    <property type="match status" value="2"/>
</dbReference>
<dbReference type="Pfam" id="PF26577">
    <property type="entry name" value="TSEN34_N"/>
    <property type="match status" value="1"/>
</dbReference>
<keyword evidence="10" id="KW-1185">Reference proteome</keyword>
<protein>
    <recommendedName>
        <fullName evidence="2">tRNA-intron lyase</fullName>
        <ecNumber evidence="2">4.6.1.16</ecNumber>
    </recommendedName>
</protein>
<reference evidence="9 10" key="1">
    <citation type="submission" date="2021-06" db="EMBL/GenBank/DDBJ databases">
        <title>Candida outbreak in Lebanon.</title>
        <authorList>
            <person name="Finianos M."/>
        </authorList>
    </citation>
    <scope>NUCLEOTIDE SEQUENCE [LARGE SCALE GENOMIC DNA]</scope>
    <source>
        <strain evidence="9">CA3LBN</strain>
    </source>
</reference>
<dbReference type="Gene3D" id="1.10.10.60">
    <property type="entry name" value="Homeodomain-like"/>
    <property type="match status" value="2"/>
</dbReference>
<dbReference type="InterPro" id="IPR001005">
    <property type="entry name" value="SANT/Myb"/>
</dbReference>
<evidence type="ECO:0000256" key="1">
    <source>
        <dbReference type="ARBA" id="ARBA00008078"/>
    </source>
</evidence>
<evidence type="ECO:0000259" key="8">
    <source>
        <dbReference type="PROSITE" id="PS51294"/>
    </source>
</evidence>
<feature type="compositionally biased region" description="Polar residues" evidence="6">
    <location>
        <begin position="304"/>
        <end position="339"/>
    </location>
</feature>
<feature type="compositionally biased region" description="Low complexity" evidence="6">
    <location>
        <begin position="340"/>
        <end position="359"/>
    </location>
</feature>
<dbReference type="InterPro" id="IPR011856">
    <property type="entry name" value="tRNA_endonuc-like_dom_sf"/>
</dbReference>
<feature type="region of interest" description="Disordered" evidence="6">
    <location>
        <begin position="419"/>
        <end position="456"/>
    </location>
</feature>
<dbReference type="CDD" id="cd00167">
    <property type="entry name" value="SANT"/>
    <property type="match status" value="2"/>
</dbReference>
<dbReference type="PANTHER" id="PTHR13070:SF0">
    <property type="entry name" value="TRNA-SPLICING ENDONUCLEASE SUBUNIT SEN34"/>
    <property type="match status" value="1"/>
</dbReference>
<dbReference type="Pfam" id="PF01974">
    <property type="entry name" value="tRNA_int_endo"/>
    <property type="match status" value="1"/>
</dbReference>
<feature type="region of interest" description="Disordered" evidence="6">
    <location>
        <begin position="246"/>
        <end position="270"/>
    </location>
</feature>
<feature type="region of interest" description="Disordered" evidence="6">
    <location>
        <begin position="376"/>
        <end position="407"/>
    </location>
</feature>
<feature type="region of interest" description="Disordered" evidence="6">
    <location>
        <begin position="1"/>
        <end position="36"/>
    </location>
</feature>
<dbReference type="InterPro" id="IPR006677">
    <property type="entry name" value="tRNA_intron_Endonuc_cat-like"/>
</dbReference>
<comment type="similarity">
    <text evidence="1">Belongs to the tRNA-intron endonuclease family.</text>
</comment>
<dbReference type="SUPFAM" id="SSF46689">
    <property type="entry name" value="Homeodomain-like"/>
    <property type="match status" value="1"/>
</dbReference>
<dbReference type="InterPro" id="IPR036167">
    <property type="entry name" value="tRNA_intron_Endo_cat-like_sf"/>
</dbReference>
<dbReference type="PROSITE" id="PS50090">
    <property type="entry name" value="MYB_LIKE"/>
    <property type="match status" value="2"/>
</dbReference>
<dbReference type="InterPro" id="IPR017930">
    <property type="entry name" value="Myb_dom"/>
</dbReference>